<dbReference type="GO" id="GO:0003723">
    <property type="term" value="F:RNA binding"/>
    <property type="evidence" value="ECO:0007669"/>
    <property type="project" value="TreeGrafter"/>
</dbReference>
<feature type="region of interest" description="Disordered" evidence="2">
    <location>
        <begin position="41"/>
        <end position="62"/>
    </location>
</feature>
<feature type="region of interest" description="Disordered" evidence="2">
    <location>
        <begin position="504"/>
        <end position="705"/>
    </location>
</feature>
<protein>
    <recommendedName>
        <fullName evidence="3">Caprin-1 dimerization domain-containing protein</fullName>
    </recommendedName>
</protein>
<dbReference type="EMBL" id="HACG01018869">
    <property type="protein sequence ID" value="CEK65734.1"/>
    <property type="molecule type" value="Transcribed_RNA"/>
</dbReference>
<dbReference type="InterPro" id="IPR028816">
    <property type="entry name" value="Caprin"/>
</dbReference>
<feature type="compositionally biased region" description="Polar residues" evidence="2">
    <location>
        <begin position="546"/>
        <end position="558"/>
    </location>
</feature>
<feature type="domain" description="Caprin-1 dimerization" evidence="3">
    <location>
        <begin position="101"/>
        <end position="217"/>
    </location>
</feature>
<organism evidence="4">
    <name type="scientific">Arion vulgaris</name>
    <dbReference type="NCBI Taxonomy" id="1028688"/>
    <lineage>
        <taxon>Eukaryota</taxon>
        <taxon>Metazoa</taxon>
        <taxon>Spiralia</taxon>
        <taxon>Lophotrochozoa</taxon>
        <taxon>Mollusca</taxon>
        <taxon>Gastropoda</taxon>
        <taxon>Heterobranchia</taxon>
        <taxon>Euthyneura</taxon>
        <taxon>Panpulmonata</taxon>
        <taxon>Eupulmonata</taxon>
        <taxon>Stylommatophora</taxon>
        <taxon>Helicina</taxon>
        <taxon>Arionoidea</taxon>
        <taxon>Arionidae</taxon>
        <taxon>Arion</taxon>
    </lineage>
</organism>
<feature type="compositionally biased region" description="Low complexity" evidence="2">
    <location>
        <begin position="480"/>
        <end position="492"/>
    </location>
</feature>
<reference evidence="4" key="1">
    <citation type="submission" date="2014-12" db="EMBL/GenBank/DDBJ databases">
        <title>Insight into the proteome of Arion vulgaris.</title>
        <authorList>
            <person name="Aradska J."/>
            <person name="Bulat T."/>
            <person name="Smidak R."/>
            <person name="Sarate P."/>
            <person name="Gangsoo J."/>
            <person name="Sialana F."/>
            <person name="Bilban M."/>
            <person name="Lubec G."/>
        </authorList>
    </citation>
    <scope>NUCLEOTIDE SEQUENCE</scope>
    <source>
        <tissue evidence="4">Skin</tissue>
    </source>
</reference>
<dbReference type="PANTHER" id="PTHR22922:SF19">
    <property type="entry name" value="CAPRIN HOMOLOG"/>
    <property type="match status" value="1"/>
</dbReference>
<feature type="compositionally biased region" description="Low complexity" evidence="2">
    <location>
        <begin position="378"/>
        <end position="422"/>
    </location>
</feature>
<feature type="region of interest" description="Disordered" evidence="2">
    <location>
        <begin position="367"/>
        <end position="422"/>
    </location>
</feature>
<dbReference type="PANTHER" id="PTHR22922">
    <property type="entry name" value="GPI-ANCHORED PROTEIN P137"/>
    <property type="match status" value="1"/>
</dbReference>
<feature type="compositionally biased region" description="Gly residues" evidence="2">
    <location>
        <begin position="563"/>
        <end position="589"/>
    </location>
</feature>
<evidence type="ECO:0000313" key="4">
    <source>
        <dbReference type="EMBL" id="CEK65734.1"/>
    </source>
</evidence>
<comment type="similarity">
    <text evidence="1">Belongs to the caprin family.</text>
</comment>
<dbReference type="Pfam" id="PF18293">
    <property type="entry name" value="Caprin-1_dimer"/>
    <property type="match status" value="1"/>
</dbReference>
<proteinExistence type="inferred from homology"/>
<sequence>MKMPTTTNNKVEAKLSTDLGDAAKQCLNCLEKKVRNLEKRKGRIEQNQEKAKKGTKLEKEQENSLQQYEQVTHDLEFARELHKQFLQINQEHEKMMKKQAKRDKAERQALEIKRISEILQLQSLLDSLGGDKVREDFKTGKHGAVVLTEDNLNQLDKLYQAISPSRDDSGDEYPQRLTLAAEHLVNVLDGKDRQVVGTTYKELKVLITLINECGYFERAQQAKEVAVVEPSQDTEHFENSTEEPTSSELLTSSEQDQTTDQQQQQPIDLTIGTTDGVRSKQELPTQPLSTLEQDAFFAPSNTPYRAESEPQYSQLTHTAPRIPDFQSFTNNRPFQFIQASYVMPESTAPGINDPAVIVAQPAGGSSLQFMSQGFDNGPQVTSQPPSQQQQTQSVSTVSDLNQQPQLSVSQQSQQPQQITQEYSSQAYSQSSLQQNIQTEGLFSVQAVTEVSNVHSGIIGQIREDNVSSYEIPPSIPMPPSQSQQDQTLEQQQLAQEKKFPMNAATPVAPTQPSVPSLAETQAPPPSADFSSTPTPSGDFGQPISGEFQQAYQTNNGFTTGAYPRGGRGGFRGSRGGNGGNGGNRNGGPNGSPVQNGFNGRGGSANTNNSRGGRGGSFQGYPPNDSYRPDNFQGNFNTSGFSGGTFQKRGGINNAGSPGSPSYARGGAVSGNAGRGGIRGGIPRGGGATVSRGTSRGGYNRTMTAQ</sequence>
<evidence type="ECO:0000256" key="2">
    <source>
        <dbReference type="SAM" id="MobiDB-lite"/>
    </source>
</evidence>
<gene>
    <name evidence="4" type="primary">ORF56064</name>
</gene>
<name>A0A0B6ZAW5_9EUPU</name>
<dbReference type="InterPro" id="IPR041637">
    <property type="entry name" value="Caprin-1_dimer"/>
</dbReference>
<feature type="region of interest" description="Disordered" evidence="2">
    <location>
        <begin position="227"/>
        <end position="268"/>
    </location>
</feature>
<feature type="compositionally biased region" description="Gly residues" evidence="2">
    <location>
        <begin position="672"/>
        <end position="687"/>
    </location>
</feature>
<dbReference type="GO" id="GO:0005737">
    <property type="term" value="C:cytoplasm"/>
    <property type="evidence" value="ECO:0007669"/>
    <property type="project" value="TreeGrafter"/>
</dbReference>
<dbReference type="AlphaFoldDB" id="A0A0B6ZAW5"/>
<evidence type="ECO:0000259" key="3">
    <source>
        <dbReference type="Pfam" id="PF18293"/>
    </source>
</evidence>
<feature type="region of interest" description="Disordered" evidence="2">
    <location>
        <begin position="468"/>
        <end position="492"/>
    </location>
</feature>
<accession>A0A0B6ZAW5</accession>
<evidence type="ECO:0000256" key="1">
    <source>
        <dbReference type="ARBA" id="ARBA00007950"/>
    </source>
</evidence>
<feature type="compositionally biased region" description="Low complexity" evidence="2">
    <location>
        <begin position="242"/>
        <end position="265"/>
    </location>
</feature>